<dbReference type="HAMAP" id="MF_00037">
    <property type="entry name" value="MurB"/>
    <property type="match status" value="1"/>
</dbReference>
<keyword evidence="10 20" id="KW-0285">Flavoprotein</keyword>
<dbReference type="InterPro" id="IPR016166">
    <property type="entry name" value="FAD-bd_PCMH"/>
</dbReference>
<dbReference type="RefSeq" id="WP_405336932.1">
    <property type="nucleotide sequence ID" value="NZ_JBANFI010000001.1"/>
</dbReference>
<dbReference type="NCBIfam" id="TIGR00179">
    <property type="entry name" value="murB"/>
    <property type="match status" value="1"/>
</dbReference>
<dbReference type="PANTHER" id="PTHR21071">
    <property type="entry name" value="UDP-N-ACETYLENOLPYRUVOYLGLUCOSAMINE REDUCTASE"/>
    <property type="match status" value="1"/>
</dbReference>
<dbReference type="InterPro" id="IPR036318">
    <property type="entry name" value="FAD-bd_PCMH-like_sf"/>
</dbReference>
<protein>
    <recommendedName>
        <fullName evidence="7 20">UDP-N-acetylenolpyruvoylglucosamine reductase</fullName>
        <ecNumber evidence="6 20">1.3.1.98</ecNumber>
    </recommendedName>
    <alternativeName>
        <fullName evidence="18 20">UDP-N-acetylmuramate dehydrogenase</fullName>
    </alternativeName>
</protein>
<dbReference type="EC" id="1.3.1.98" evidence="6 20"/>
<evidence type="ECO:0000256" key="2">
    <source>
        <dbReference type="ARBA" id="ARBA00003921"/>
    </source>
</evidence>
<keyword evidence="17 20" id="KW-0961">Cell wall biogenesis/degradation</keyword>
<evidence type="ECO:0000256" key="3">
    <source>
        <dbReference type="ARBA" id="ARBA00004496"/>
    </source>
</evidence>
<evidence type="ECO:0000256" key="19">
    <source>
        <dbReference type="ARBA" id="ARBA00048914"/>
    </source>
</evidence>
<evidence type="ECO:0000259" key="21">
    <source>
        <dbReference type="PROSITE" id="PS51387"/>
    </source>
</evidence>
<keyword evidence="15 20" id="KW-0560">Oxidoreductase</keyword>
<evidence type="ECO:0000256" key="4">
    <source>
        <dbReference type="ARBA" id="ARBA00004752"/>
    </source>
</evidence>
<evidence type="ECO:0000256" key="13">
    <source>
        <dbReference type="ARBA" id="ARBA00022960"/>
    </source>
</evidence>
<evidence type="ECO:0000256" key="1">
    <source>
        <dbReference type="ARBA" id="ARBA00001974"/>
    </source>
</evidence>
<comment type="function">
    <text evidence="2 20">Cell wall formation.</text>
</comment>
<feature type="domain" description="FAD-binding PCMH-type" evidence="21">
    <location>
        <begin position="19"/>
        <end position="191"/>
    </location>
</feature>
<comment type="pathway">
    <text evidence="4 20">Cell wall biogenesis; peptidoglycan biosynthesis.</text>
</comment>
<dbReference type="SUPFAM" id="SSF56194">
    <property type="entry name" value="Uridine diphospho-N-Acetylenolpyruvylglucosamine reductase, MurB, C-terminal domain"/>
    <property type="match status" value="1"/>
</dbReference>
<dbReference type="InterPro" id="IPR003170">
    <property type="entry name" value="MurB"/>
</dbReference>
<keyword evidence="23" id="KW-1185">Reference proteome</keyword>
<comment type="caution">
    <text evidence="22">The sequence shown here is derived from an EMBL/GenBank/DDBJ whole genome shotgun (WGS) entry which is preliminary data.</text>
</comment>
<dbReference type="NCBIfam" id="NF000755">
    <property type="entry name" value="PRK00046.1"/>
    <property type="match status" value="1"/>
</dbReference>
<proteinExistence type="inferred from homology"/>
<evidence type="ECO:0000256" key="17">
    <source>
        <dbReference type="ARBA" id="ARBA00023316"/>
    </source>
</evidence>
<sequence length="349" mass="39233">MKHSFFEAQADLQPHNSLQLPCIASWCCEAEDEGDVLETCALARRYGLPLLALGGGSNLLLPPRLEAVVLRQKAQPLDWPDPLPQDLTLRVSAGYSWTALVEDTTQRGYYGLENLALIPGQAGAAPIQNIGAYGREIKEVLVGVEGYWVDSQQRDWIPAQDCAFAYRMSRFKQDWRQRFIITHVHIQLTQQGELNLDYADLRARFSTRPESDQPLPWQLAQIISQIRREKLPDPLQLPNAGSFFKNPVVSIEQAEQLRQLWPQLPVYPVNAQQVKLAAGWLIDQSGLKGWRQGAFAVHQQQALVLVHHGGGSLEELLAFASQIQQRVAERFAVHLEREPDSALSLCQAH</sequence>
<accession>A0ABW8PVR2</accession>
<evidence type="ECO:0000256" key="6">
    <source>
        <dbReference type="ARBA" id="ARBA00012518"/>
    </source>
</evidence>
<gene>
    <name evidence="20 22" type="primary">murB</name>
    <name evidence="22" type="ORF">V6U78_02715</name>
</gene>
<dbReference type="SUPFAM" id="SSF56176">
    <property type="entry name" value="FAD-binding/transporter-associated domain-like"/>
    <property type="match status" value="1"/>
</dbReference>
<dbReference type="InterPro" id="IPR016169">
    <property type="entry name" value="FAD-bd_PCMH_sub2"/>
</dbReference>
<dbReference type="Proteomes" id="UP001621714">
    <property type="component" value="Unassembled WGS sequence"/>
</dbReference>
<evidence type="ECO:0000256" key="9">
    <source>
        <dbReference type="ARBA" id="ARBA00022618"/>
    </source>
</evidence>
<dbReference type="InterPro" id="IPR016167">
    <property type="entry name" value="FAD-bd_PCMH_sub1"/>
</dbReference>
<dbReference type="EMBL" id="JBANFI010000001">
    <property type="protein sequence ID" value="MFK7159949.1"/>
    <property type="molecule type" value="Genomic_DNA"/>
</dbReference>
<dbReference type="PANTHER" id="PTHR21071:SF4">
    <property type="entry name" value="UDP-N-ACETYLENOLPYRUVOYLGLUCOSAMINE REDUCTASE"/>
    <property type="match status" value="1"/>
</dbReference>
<dbReference type="GO" id="GO:0008762">
    <property type="term" value="F:UDP-N-acetylmuramate dehydrogenase activity"/>
    <property type="evidence" value="ECO:0007669"/>
    <property type="project" value="UniProtKB-EC"/>
</dbReference>
<evidence type="ECO:0000256" key="15">
    <source>
        <dbReference type="ARBA" id="ARBA00023002"/>
    </source>
</evidence>
<feature type="active site" evidence="20">
    <location>
        <position position="167"/>
    </location>
</feature>
<organism evidence="22 23">
    <name type="scientific">Marinospirillum alkalitolerans</name>
    <dbReference type="NCBI Taxonomy" id="3123374"/>
    <lineage>
        <taxon>Bacteria</taxon>
        <taxon>Pseudomonadati</taxon>
        <taxon>Pseudomonadota</taxon>
        <taxon>Gammaproteobacteria</taxon>
        <taxon>Oceanospirillales</taxon>
        <taxon>Oceanospirillaceae</taxon>
        <taxon>Marinospirillum</taxon>
    </lineage>
</organism>
<dbReference type="Pfam" id="PF02873">
    <property type="entry name" value="MurB_C"/>
    <property type="match status" value="1"/>
</dbReference>
<feature type="active site" evidence="20">
    <location>
        <position position="338"/>
    </location>
</feature>
<comment type="catalytic activity">
    <reaction evidence="19 20">
        <text>UDP-N-acetyl-alpha-D-muramate + NADP(+) = UDP-N-acetyl-3-O-(1-carboxyvinyl)-alpha-D-glucosamine + NADPH + H(+)</text>
        <dbReference type="Rhea" id="RHEA:12248"/>
        <dbReference type="ChEBI" id="CHEBI:15378"/>
        <dbReference type="ChEBI" id="CHEBI:57783"/>
        <dbReference type="ChEBI" id="CHEBI:58349"/>
        <dbReference type="ChEBI" id="CHEBI:68483"/>
        <dbReference type="ChEBI" id="CHEBI:70757"/>
        <dbReference type="EC" id="1.3.1.98"/>
    </reaction>
</comment>
<dbReference type="InterPro" id="IPR036635">
    <property type="entry name" value="MurB_C_sf"/>
</dbReference>
<comment type="cofactor">
    <cofactor evidence="1 20">
        <name>FAD</name>
        <dbReference type="ChEBI" id="CHEBI:57692"/>
    </cofactor>
</comment>
<evidence type="ECO:0000313" key="23">
    <source>
        <dbReference type="Proteomes" id="UP001621714"/>
    </source>
</evidence>
<evidence type="ECO:0000256" key="10">
    <source>
        <dbReference type="ARBA" id="ARBA00022630"/>
    </source>
</evidence>
<name>A0ABW8PVR2_9GAMM</name>
<evidence type="ECO:0000256" key="11">
    <source>
        <dbReference type="ARBA" id="ARBA00022827"/>
    </source>
</evidence>
<dbReference type="InterPro" id="IPR006094">
    <property type="entry name" value="Oxid_FAD_bind_N"/>
</dbReference>
<evidence type="ECO:0000256" key="5">
    <source>
        <dbReference type="ARBA" id="ARBA00010485"/>
    </source>
</evidence>
<dbReference type="InterPro" id="IPR011601">
    <property type="entry name" value="MurB_C"/>
</dbReference>
<evidence type="ECO:0000256" key="16">
    <source>
        <dbReference type="ARBA" id="ARBA00023306"/>
    </source>
</evidence>
<dbReference type="Gene3D" id="3.30.43.10">
    <property type="entry name" value="Uridine Diphospho-n-acetylenolpyruvylglucosamine Reductase, domain 2"/>
    <property type="match status" value="1"/>
</dbReference>
<evidence type="ECO:0000256" key="7">
    <source>
        <dbReference type="ARBA" id="ARBA00015188"/>
    </source>
</evidence>
<keyword evidence="14 20" id="KW-0573">Peptidoglycan synthesis</keyword>
<evidence type="ECO:0000256" key="20">
    <source>
        <dbReference type="HAMAP-Rule" id="MF_00037"/>
    </source>
</evidence>
<feature type="active site" description="Proton donor" evidence="20">
    <location>
        <position position="242"/>
    </location>
</feature>
<reference evidence="22 23" key="1">
    <citation type="submission" date="2024-02" db="EMBL/GenBank/DDBJ databases">
        <title>Marinospirillum sp. MEB 164 isolated from Lonar lake sediment.</title>
        <authorList>
            <person name="Joshi A."/>
            <person name="Thite S."/>
        </authorList>
    </citation>
    <scope>NUCLEOTIDE SEQUENCE [LARGE SCALE GENOMIC DNA]</scope>
    <source>
        <strain evidence="22 23">MEB164</strain>
    </source>
</reference>
<comment type="similarity">
    <text evidence="5 20">Belongs to the MurB family.</text>
</comment>
<dbReference type="Gene3D" id="3.30.465.10">
    <property type="match status" value="1"/>
</dbReference>
<evidence type="ECO:0000256" key="18">
    <source>
        <dbReference type="ARBA" id="ARBA00031026"/>
    </source>
</evidence>
<evidence type="ECO:0000256" key="14">
    <source>
        <dbReference type="ARBA" id="ARBA00022984"/>
    </source>
</evidence>
<dbReference type="PROSITE" id="PS51387">
    <property type="entry name" value="FAD_PCMH"/>
    <property type="match status" value="1"/>
</dbReference>
<keyword evidence="11 20" id="KW-0274">FAD</keyword>
<keyword evidence="16 20" id="KW-0131">Cell cycle</keyword>
<comment type="subcellular location">
    <subcellularLocation>
        <location evidence="3 20">Cytoplasm</location>
    </subcellularLocation>
</comment>
<dbReference type="Pfam" id="PF01565">
    <property type="entry name" value="FAD_binding_4"/>
    <property type="match status" value="1"/>
</dbReference>
<keyword evidence="12 20" id="KW-0521">NADP</keyword>
<keyword evidence="13 20" id="KW-0133">Cell shape</keyword>
<keyword evidence="8 20" id="KW-0963">Cytoplasm</keyword>
<evidence type="ECO:0000256" key="12">
    <source>
        <dbReference type="ARBA" id="ARBA00022857"/>
    </source>
</evidence>
<evidence type="ECO:0000313" key="22">
    <source>
        <dbReference type="EMBL" id="MFK7159949.1"/>
    </source>
</evidence>
<keyword evidence="9 20" id="KW-0132">Cell division</keyword>
<evidence type="ECO:0000256" key="8">
    <source>
        <dbReference type="ARBA" id="ARBA00022490"/>
    </source>
</evidence>
<dbReference type="Gene3D" id="3.90.78.10">
    <property type="entry name" value="UDP-N-acetylenolpyruvoylglucosamine reductase, C-terminal domain"/>
    <property type="match status" value="1"/>
</dbReference>